<keyword evidence="2" id="KW-1185">Reference proteome</keyword>
<protein>
    <submittedName>
        <fullName evidence="1">Circularly permuted type 2 ATP-grasp protein</fullName>
    </submittedName>
</protein>
<reference evidence="1 2" key="1">
    <citation type="journal article" date="2019" name="Environ. Microbiol.">
        <title>The phytopathogenic nature of Dickeya aquatica 174/2 and the dynamic early evolution of Dickeya pathogenicity.</title>
        <authorList>
            <person name="Duprey A."/>
            <person name="Taib N."/>
            <person name="Leonard S."/>
            <person name="Garin T."/>
            <person name="Flandrois J.P."/>
            <person name="Nasser W."/>
            <person name="Brochier-Armanet C."/>
            <person name="Reverchon S."/>
        </authorList>
    </citation>
    <scope>NUCLEOTIDE SEQUENCE [LARGE SCALE GENOMIC DNA]</scope>
    <source>
        <strain evidence="1 2">NCPPB 569</strain>
    </source>
</reference>
<name>A0A5B8IAN6_9GAMM</name>
<accession>A0A5B8IAN6</accession>
<dbReference type="RefSeq" id="WP_042870822.1">
    <property type="nucleotide sequence ID" value="NZ_CM001975.1"/>
</dbReference>
<evidence type="ECO:0000313" key="1">
    <source>
        <dbReference type="EMBL" id="QDX29917.1"/>
    </source>
</evidence>
<proteinExistence type="predicted"/>
<dbReference type="OrthoDB" id="344992at2"/>
<dbReference type="EMBL" id="CP042220">
    <property type="protein sequence ID" value="QDX29917.1"/>
    <property type="molecule type" value="Genomic_DNA"/>
</dbReference>
<dbReference type="Gene3D" id="3.30.1490.270">
    <property type="match status" value="1"/>
</dbReference>
<organism evidence="1 2">
    <name type="scientific">Dickeya poaceiphila</name>
    <dbReference type="NCBI Taxonomy" id="568768"/>
    <lineage>
        <taxon>Bacteria</taxon>
        <taxon>Pseudomonadati</taxon>
        <taxon>Pseudomonadota</taxon>
        <taxon>Gammaproteobacteria</taxon>
        <taxon>Enterobacterales</taxon>
        <taxon>Pectobacteriaceae</taxon>
        <taxon>Dickeya</taxon>
    </lineage>
</organism>
<evidence type="ECO:0000313" key="2">
    <source>
        <dbReference type="Proteomes" id="UP000320591"/>
    </source>
</evidence>
<dbReference type="SUPFAM" id="SSF56059">
    <property type="entry name" value="Glutathione synthetase ATP-binding domain-like"/>
    <property type="match status" value="1"/>
</dbReference>
<dbReference type="Proteomes" id="UP000320591">
    <property type="component" value="Chromosome"/>
</dbReference>
<dbReference type="AlphaFoldDB" id="A0A5B8IAN6"/>
<dbReference type="STRING" id="568768.GCA_000406125_02095"/>
<gene>
    <name evidence="1" type="ORF">Dpoa569_0001743</name>
</gene>
<dbReference type="KEGG" id="dic:Dpoa569_0001743"/>
<sequence length="435" mass="49590">MKDITNQIWSNFICDFPNEITNTDTINFKIKTAIRGRSYYYPPTILNHLLRDEIEKRSLQLNTLITSIPHFYFDGNFNAWIDYLGYDDYESHFLKKFTSEKFQRRALLFMRPDFILTDNGIRLCEVNVAATIGGMSGNINYIDSFQKTIFFEHISCSKKFRLHFDHPESHWQKALHSTLANSVSHTIPVLFEAIASALDKSPMRKSFIDMAESAGFKVISGIIQELDIRTTGVFIDNIRIDIVYTRFTWGEIKKYVPFDILSSLAEADENGLVDFISPPLYTLYDNKKNLVLLSSKRDKKIEKDLAEIITETIPLDDTVKQKICEEKNNWVIKPSSEYGGKGVCIGSETSDNSWKSLIETILSAKISYVAQRKINRTSIFTDPSGQRYVISAGGMVFNGHFAGVYLRRLSIDSEKLVINGAQGAECAPAVFFTEE</sequence>